<comment type="caution">
    <text evidence="1">The sequence shown here is derived from an EMBL/GenBank/DDBJ whole genome shotgun (WGS) entry which is preliminary data.</text>
</comment>
<evidence type="ECO:0000313" key="2">
    <source>
        <dbReference type="Proteomes" id="UP000219020"/>
    </source>
</evidence>
<accession>A0A2A5T7V7</accession>
<reference evidence="2" key="1">
    <citation type="submission" date="2017-04" db="EMBL/GenBank/DDBJ databases">
        <title>Genome evolution of the luminous symbionts of deep sea anglerfish.</title>
        <authorList>
            <person name="Hendry T.A."/>
        </authorList>
    </citation>
    <scope>NUCLEOTIDE SEQUENCE [LARGE SCALE GENOMIC DNA]</scope>
</reference>
<keyword evidence="2" id="KW-1185">Reference proteome</keyword>
<evidence type="ECO:0008006" key="3">
    <source>
        <dbReference type="Google" id="ProtNLM"/>
    </source>
</evidence>
<organism evidence="1 2">
    <name type="scientific">Candidatus Enterovibrio escicola</name>
    <dbReference type="NCBI Taxonomy" id="1927127"/>
    <lineage>
        <taxon>Bacteria</taxon>
        <taxon>Pseudomonadati</taxon>
        <taxon>Pseudomonadota</taxon>
        <taxon>Gammaproteobacteria</taxon>
        <taxon>Vibrionales</taxon>
        <taxon>Vibrionaceae</taxon>
        <taxon>Enterovibrio</taxon>
    </lineage>
</organism>
<name>A0A2A5T7V7_9GAMM</name>
<evidence type="ECO:0000313" key="1">
    <source>
        <dbReference type="EMBL" id="PCS24206.1"/>
    </source>
</evidence>
<dbReference type="AlphaFoldDB" id="A0A2A5T7V7"/>
<dbReference type="Proteomes" id="UP000219020">
    <property type="component" value="Unassembled WGS sequence"/>
</dbReference>
<dbReference type="RefSeq" id="WP_158523534.1">
    <property type="nucleotide sequence ID" value="NZ_CAWNJE010000021.1"/>
</dbReference>
<dbReference type="EMBL" id="NBYY01000002">
    <property type="protein sequence ID" value="PCS24206.1"/>
    <property type="molecule type" value="Genomic_DNA"/>
</dbReference>
<proteinExistence type="predicted"/>
<gene>
    <name evidence="1" type="ORF">BTN49_0024</name>
</gene>
<protein>
    <recommendedName>
        <fullName evidence="3">Mobile element protein</fullName>
    </recommendedName>
</protein>
<dbReference type="GeneID" id="66952945"/>
<sequence>MQSIVFLQTIRSRLWYLVHFLCAAQVNYHAQVSEALAKVKAVNKVIRLGIPVCQQTN</sequence>